<keyword evidence="2" id="KW-1185">Reference proteome</keyword>
<evidence type="ECO:0000313" key="2">
    <source>
        <dbReference type="Proteomes" id="UP000677515"/>
    </source>
</evidence>
<dbReference type="EMBL" id="AP024329">
    <property type="protein sequence ID" value="BCQ33487.1"/>
    <property type="molecule type" value="Genomic_DNA"/>
</dbReference>
<proteinExistence type="predicted"/>
<evidence type="ECO:0000313" key="1">
    <source>
        <dbReference type="EMBL" id="BCQ33487.1"/>
    </source>
</evidence>
<name>A0ABM7MWD6_ERWRD</name>
<gene>
    <name evidence="1" type="ORF">ERHA53_08300</name>
</gene>
<sequence length="78" mass="9324">MSSKKALKAAIERELVNYLTVQFTMIIRQACRRLSWSRTVYIYQPNILHDVPVIMALTELTKWYPCYDLKRLFQMTHS</sequence>
<accession>A0ABM7MWD6</accession>
<protein>
    <submittedName>
        <fullName evidence="1">Uncharacterized protein</fullName>
    </submittedName>
</protein>
<organism evidence="1 2">
    <name type="scientific">Erwinia rhapontici</name>
    <name type="common">Pectobacterium rhapontici</name>
    <dbReference type="NCBI Taxonomy" id="55212"/>
    <lineage>
        <taxon>Bacteria</taxon>
        <taxon>Pseudomonadati</taxon>
        <taxon>Pseudomonadota</taxon>
        <taxon>Gammaproteobacteria</taxon>
        <taxon>Enterobacterales</taxon>
        <taxon>Erwiniaceae</taxon>
        <taxon>Erwinia</taxon>
    </lineage>
</organism>
<dbReference type="Proteomes" id="UP000677515">
    <property type="component" value="Chromosome"/>
</dbReference>
<reference evidence="1 2" key="1">
    <citation type="submission" date="2021-01" db="EMBL/GenBank/DDBJ databases">
        <title>Complete genome sequence of Erwinia rhapontici MAFF 311153.</title>
        <authorList>
            <person name="Morohoshi T."/>
            <person name="Someya N."/>
        </authorList>
    </citation>
    <scope>NUCLEOTIDE SEQUENCE [LARGE SCALE GENOMIC DNA]</scope>
    <source>
        <strain evidence="1 2">MAFF 311153</strain>
    </source>
</reference>